<evidence type="ECO:0000256" key="3">
    <source>
        <dbReference type="ARBA" id="ARBA00022777"/>
    </source>
</evidence>
<dbReference type="PANTHER" id="PTHR34383">
    <property type="entry name" value="POLYPHOSPHATE:AMP PHOSPHOTRANSFERASE-RELATED"/>
    <property type="match status" value="1"/>
</dbReference>
<dbReference type="InterPro" id="IPR027417">
    <property type="entry name" value="P-loop_NTPase"/>
</dbReference>
<dbReference type="Proteomes" id="UP000753802">
    <property type="component" value="Unassembled WGS sequence"/>
</dbReference>
<comment type="caution">
    <text evidence="5">The sequence shown here is derived from an EMBL/GenBank/DDBJ whole genome shotgun (WGS) entry which is preliminary data.</text>
</comment>
<evidence type="ECO:0000256" key="1">
    <source>
        <dbReference type="ARBA" id="ARBA00009924"/>
    </source>
</evidence>
<name>A0ABW9ZWP0_9BACT</name>
<dbReference type="NCBIfam" id="TIGR03709">
    <property type="entry name" value="PPK2_rel_1"/>
    <property type="match status" value="1"/>
</dbReference>
<evidence type="ECO:0000259" key="4">
    <source>
        <dbReference type="Pfam" id="PF03976"/>
    </source>
</evidence>
<keyword evidence="6" id="KW-1185">Reference proteome</keyword>
<dbReference type="PIRSF" id="PIRSF028756">
    <property type="entry name" value="PPK2_prd"/>
    <property type="match status" value="1"/>
</dbReference>
<comment type="similarity">
    <text evidence="1">Belongs to the polyphosphate kinase 2 (PPK2) family. Class I subfamily.</text>
</comment>
<dbReference type="EMBL" id="JAACJS010000015">
    <property type="protein sequence ID" value="NCI51573.1"/>
    <property type="molecule type" value="Genomic_DNA"/>
</dbReference>
<gene>
    <name evidence="5" type="ORF">GWC95_16710</name>
</gene>
<evidence type="ECO:0000313" key="5">
    <source>
        <dbReference type="EMBL" id="NCI51573.1"/>
    </source>
</evidence>
<dbReference type="PANTHER" id="PTHR34383:SF3">
    <property type="entry name" value="POLYPHOSPHATE:AMP PHOSPHOTRANSFERASE"/>
    <property type="match status" value="1"/>
</dbReference>
<accession>A0ABW9ZWP0</accession>
<evidence type="ECO:0000313" key="6">
    <source>
        <dbReference type="Proteomes" id="UP000753802"/>
    </source>
</evidence>
<dbReference type="Gene3D" id="3.40.50.300">
    <property type="entry name" value="P-loop containing nucleotide triphosphate hydrolases"/>
    <property type="match status" value="1"/>
</dbReference>
<dbReference type="InterPro" id="IPR022488">
    <property type="entry name" value="PPK2-related"/>
</dbReference>
<dbReference type="InterPro" id="IPR022300">
    <property type="entry name" value="PPK2-rel_1"/>
</dbReference>
<dbReference type="SUPFAM" id="SSF52540">
    <property type="entry name" value="P-loop containing nucleoside triphosphate hydrolases"/>
    <property type="match status" value="1"/>
</dbReference>
<keyword evidence="3 5" id="KW-0418">Kinase</keyword>
<dbReference type="Pfam" id="PF03976">
    <property type="entry name" value="PPK2"/>
    <property type="match status" value="1"/>
</dbReference>
<dbReference type="GO" id="GO:0016301">
    <property type="term" value="F:kinase activity"/>
    <property type="evidence" value="ECO:0007669"/>
    <property type="project" value="UniProtKB-KW"/>
</dbReference>
<proteinExistence type="inferred from homology"/>
<reference evidence="5 6" key="1">
    <citation type="submission" date="2020-01" db="EMBL/GenBank/DDBJ databases">
        <title>Genome analysis.</title>
        <authorList>
            <person name="Wu S."/>
            <person name="Wang G."/>
        </authorList>
    </citation>
    <scope>NUCLEOTIDE SEQUENCE [LARGE SCALE GENOMIC DNA]</scope>
    <source>
        <strain evidence="5 6">SYL130</strain>
    </source>
</reference>
<evidence type="ECO:0000256" key="2">
    <source>
        <dbReference type="ARBA" id="ARBA00022679"/>
    </source>
</evidence>
<feature type="domain" description="Polyphosphate kinase-2-related" evidence="4">
    <location>
        <begin position="18"/>
        <end position="240"/>
    </location>
</feature>
<dbReference type="InterPro" id="IPR016898">
    <property type="entry name" value="Polyphosphate_phosphotransfera"/>
</dbReference>
<dbReference type="RefSeq" id="WP_161819853.1">
    <property type="nucleotide sequence ID" value="NZ_JAACJS010000015.1"/>
</dbReference>
<organism evidence="5 6">
    <name type="scientific">Sediminibacterium roseum</name>
    <dbReference type="NCBI Taxonomy" id="1978412"/>
    <lineage>
        <taxon>Bacteria</taxon>
        <taxon>Pseudomonadati</taxon>
        <taxon>Bacteroidota</taxon>
        <taxon>Chitinophagia</taxon>
        <taxon>Chitinophagales</taxon>
        <taxon>Chitinophagaceae</taxon>
        <taxon>Sediminibacterium</taxon>
    </lineage>
</organism>
<protein>
    <submittedName>
        <fullName evidence="5">Polyphosphate kinase</fullName>
    </submittedName>
</protein>
<keyword evidence="2" id="KW-0808">Transferase</keyword>
<sequence>MAIHLDKISTRAPKGSVKEKIKTKTEKILSELDDLQNLLYAESKHAVLLIFQGMDASGKDGVTRNVLGKLNPQGVMVKSFKAPSEEELAHDFLWRIHNHCPARGMIQVFNRSHYEDVLVTRVHKMIGDTEAKKRMASINAFEELLANSDTHILKFYLHISPEEQQIRLQERVHNPQKQWKHNESDFEDAKHWKTYVKMYEDCFRYCNRIPWQIIPADQNWYKEYLVAKALHELLTSLKMKYPDLEEADRRSAEKLIHNQ</sequence>